<evidence type="ECO:0000256" key="4">
    <source>
        <dbReference type="ARBA" id="ARBA00022490"/>
    </source>
</evidence>
<keyword evidence="7 12" id="KW-0931">ER-Golgi transport</keyword>
<keyword evidence="4 12" id="KW-0963">Cytoplasm</keyword>
<dbReference type="PRINTS" id="PR00320">
    <property type="entry name" value="GPROTEINBRPT"/>
</dbReference>
<proteinExistence type="inferred from homology"/>
<keyword evidence="9 12" id="KW-0333">Golgi apparatus</keyword>
<feature type="repeat" description="WD" evidence="13">
    <location>
        <begin position="181"/>
        <end position="224"/>
    </location>
</feature>
<feature type="compositionally biased region" description="Polar residues" evidence="14">
    <location>
        <begin position="861"/>
        <end position="874"/>
    </location>
</feature>
<comment type="function">
    <text evidence="12">The coatomer is a cytosolic protein complex that binds to dilysine motifs and reversibly associates with Golgi non-clathrin-coated vesicles, which further mediate biosynthetic protein transport from the ER, via the Golgi up to the trans Golgi network. Coatomer complex is required for budding from Golgi membranes, and is essential for the retrograde Golgi-to-ER transport of dilysine-tagged proteins.</text>
</comment>
<evidence type="ECO:0000256" key="5">
    <source>
        <dbReference type="ARBA" id="ARBA00022574"/>
    </source>
</evidence>
<dbReference type="SMART" id="SM00320">
    <property type="entry name" value="WD40"/>
    <property type="match status" value="6"/>
</dbReference>
<evidence type="ECO:0000259" key="15">
    <source>
        <dbReference type="Pfam" id="PF04053"/>
    </source>
</evidence>
<dbReference type="Gene3D" id="1.25.40.470">
    <property type="match status" value="1"/>
</dbReference>
<evidence type="ECO:0000256" key="13">
    <source>
        <dbReference type="PROSITE-ProRule" id="PRU00221"/>
    </source>
</evidence>
<dbReference type="GO" id="GO:0006890">
    <property type="term" value="P:retrograde vesicle-mediated transport, Golgi to endoplasmic reticulum"/>
    <property type="evidence" value="ECO:0007669"/>
    <property type="project" value="TreeGrafter"/>
</dbReference>
<dbReference type="CDD" id="cd00200">
    <property type="entry name" value="WD40"/>
    <property type="match status" value="1"/>
</dbReference>
<dbReference type="InterPro" id="IPR050844">
    <property type="entry name" value="Coatomer_complex_subunit"/>
</dbReference>
<evidence type="ECO:0000256" key="10">
    <source>
        <dbReference type="ARBA" id="ARBA00023136"/>
    </source>
</evidence>
<dbReference type="Pfam" id="PF23953">
    <property type="entry name" value="TPR_COPA_B"/>
    <property type="match status" value="1"/>
</dbReference>
<dbReference type="STRING" id="400727.A0A2T7PTG0"/>
<dbReference type="GO" id="GO:0006886">
    <property type="term" value="P:intracellular protein transport"/>
    <property type="evidence" value="ECO:0007669"/>
    <property type="project" value="UniProtKB-UniRule"/>
</dbReference>
<dbReference type="InterPro" id="IPR020472">
    <property type="entry name" value="WD40_PAC1"/>
</dbReference>
<dbReference type="InterPro" id="IPR016453">
    <property type="entry name" value="COPB2"/>
</dbReference>
<evidence type="ECO:0000313" key="18">
    <source>
        <dbReference type="Proteomes" id="UP000245119"/>
    </source>
</evidence>
<dbReference type="Pfam" id="PF00400">
    <property type="entry name" value="WD40"/>
    <property type="match status" value="6"/>
</dbReference>
<dbReference type="PANTHER" id="PTHR19876:SF2">
    <property type="entry name" value="COATOMER SUBUNIT BETA"/>
    <property type="match status" value="1"/>
</dbReference>
<keyword evidence="11 12" id="KW-0968">Cytoplasmic vesicle</keyword>
<feature type="region of interest" description="Disordered" evidence="14">
    <location>
        <begin position="834"/>
        <end position="887"/>
    </location>
</feature>
<dbReference type="Proteomes" id="UP000245119">
    <property type="component" value="Linkage Group LG2"/>
</dbReference>
<evidence type="ECO:0000313" key="17">
    <source>
        <dbReference type="EMBL" id="PVD36699.1"/>
    </source>
</evidence>
<dbReference type="PROSITE" id="PS50082">
    <property type="entry name" value="WD_REPEATS_2"/>
    <property type="match status" value="5"/>
</dbReference>
<dbReference type="SUPFAM" id="SSF50978">
    <property type="entry name" value="WD40 repeat-like"/>
    <property type="match status" value="2"/>
</dbReference>
<feature type="domain" description="COPA/B second beta-propeller" evidence="15">
    <location>
        <begin position="319"/>
        <end position="577"/>
    </location>
</feature>
<evidence type="ECO:0000256" key="9">
    <source>
        <dbReference type="ARBA" id="ARBA00023034"/>
    </source>
</evidence>
<dbReference type="GO" id="GO:0005198">
    <property type="term" value="F:structural molecule activity"/>
    <property type="evidence" value="ECO:0007669"/>
    <property type="project" value="UniProtKB-UniRule"/>
</dbReference>
<evidence type="ECO:0000256" key="12">
    <source>
        <dbReference type="PIRNR" id="PIRNR005567"/>
    </source>
</evidence>
<dbReference type="OrthoDB" id="2150324at2759"/>
<dbReference type="Pfam" id="PF04053">
    <property type="entry name" value="B-prop_COPA_B_2nd"/>
    <property type="match status" value="1"/>
</dbReference>
<evidence type="ECO:0000256" key="1">
    <source>
        <dbReference type="ARBA" id="ARBA00004347"/>
    </source>
</evidence>
<sequence length="926" mass="104044">MPLRLDIKRKLSARSDRVKCVDLHPSEPWMLASLYNGNVHVWNHESQQLIKSFEVCEPPVRAARFVARKNWIITGSDDMKVRVFNYNTLERVQEFEAHSDYLRSIAVHPTQPFILTSSDDMLIKLWDWEKKWTCTQVFEGHTHYVMQIVINPKDNNQFASASLDRTIKVWQLGSTTPNFTLEGHEKGANCVDYYTGGDKPYLISGADDRLVKIWDYQNKTCVQTLEGHAQNIAAVSFHPELPIILTGSEDGTVRIWHANTYRLESTLNYGLERVWTIACQKGSNNVAIGYDEGSIIIKLGREEPAMSMDSSGKIIWAKHSEIQQANIKAIGDQEIKDGERLPLAVKDMGSCEVYPQTIQHNPNGRFVVVCGDGEYIIYTAMALRNKSFGSAQEFVWSNDSSIYAIREGSSSVKIFKNFKEQKSFKPDFGAEGIYGGNMLGVRSVSGLAFYDWETTDLLRRIEITPKSIFWSENGELVCIATEDSFFILKFKAEAVEKAKEDKEKVTEDGIEDAFEVLTEVDESVRTGLWVGDCFIYTNSVNRLNYYVGGEIVTIAHLDRVMYLLGYIPKDNRLYLGDKELTIVSYSLLVSVLEYQTAVMRRDFETADKVLPTVPREQRTRVAHFLEKQGFKSQAMAVTCDPEHKFELAVQLGDLRIAYDLAKEMQSEQKWKQLAELAIRKCEFGLAQECLHQAQDFGGLLMLASSAGNSEMVARLGTTAQAAGQNNVAFLSNFILGRCEQCLEILISTNRLPEAAFFARTYLPSQISRASIFVSRGLRDIFKAEQYVATQRNEQGLHPASAYPSVPANSERNVVEEMKQAEESGDFIYIPPAEEAEGEDFQDAKSTDAADDESELPAPTLVSLSNDAPTPSTPVKTPAPIAAEATPSAIQKSIEDIEKELELDLENVQIDDIDTSDVNLDDDLLED</sequence>
<accession>A0A2T7PTG0</accession>
<dbReference type="FunFam" id="1.25.40.470:FF:000001">
    <property type="entry name" value="Coatomer subunit beta"/>
    <property type="match status" value="1"/>
</dbReference>
<evidence type="ECO:0000256" key="7">
    <source>
        <dbReference type="ARBA" id="ARBA00022892"/>
    </source>
</evidence>
<evidence type="ECO:0000256" key="14">
    <source>
        <dbReference type="SAM" id="MobiDB-lite"/>
    </source>
</evidence>
<dbReference type="InterPro" id="IPR056176">
    <property type="entry name" value="TPR_COPA_B"/>
</dbReference>
<dbReference type="PIRSF" id="PIRSF005567">
    <property type="entry name" value="Coatomer_beta'_subunit"/>
    <property type="match status" value="1"/>
</dbReference>
<keyword evidence="8 12" id="KW-0653">Protein transport</keyword>
<dbReference type="EMBL" id="PZQS01000002">
    <property type="protein sequence ID" value="PVD36699.1"/>
    <property type="molecule type" value="Genomic_DNA"/>
</dbReference>
<comment type="similarity">
    <text evidence="2 12">Belongs to the WD repeat COPB2 family.</text>
</comment>
<evidence type="ECO:0000256" key="8">
    <source>
        <dbReference type="ARBA" id="ARBA00022927"/>
    </source>
</evidence>
<keyword evidence="6" id="KW-0677">Repeat</keyword>
<dbReference type="GO" id="GO:0030126">
    <property type="term" value="C:COPI vesicle coat"/>
    <property type="evidence" value="ECO:0007669"/>
    <property type="project" value="TreeGrafter"/>
</dbReference>
<keyword evidence="10 12" id="KW-0472">Membrane</keyword>
<dbReference type="PANTHER" id="PTHR19876">
    <property type="entry name" value="COATOMER"/>
    <property type="match status" value="1"/>
</dbReference>
<protein>
    <recommendedName>
        <fullName evidence="12">Coatomer subunit beta'</fullName>
    </recommendedName>
</protein>
<feature type="repeat" description="WD" evidence="13">
    <location>
        <begin position="225"/>
        <end position="266"/>
    </location>
</feature>
<evidence type="ECO:0000256" key="3">
    <source>
        <dbReference type="ARBA" id="ARBA00022448"/>
    </source>
</evidence>
<evidence type="ECO:0000256" key="6">
    <source>
        <dbReference type="ARBA" id="ARBA00022737"/>
    </source>
</evidence>
<feature type="repeat" description="WD" evidence="13">
    <location>
        <begin position="11"/>
        <end position="52"/>
    </location>
</feature>
<dbReference type="InterPro" id="IPR006692">
    <property type="entry name" value="Beta-prop_COPA/B_2nd"/>
</dbReference>
<dbReference type="GO" id="GO:0000139">
    <property type="term" value="C:Golgi membrane"/>
    <property type="evidence" value="ECO:0007669"/>
    <property type="project" value="UniProtKB-SubCell"/>
</dbReference>
<gene>
    <name evidence="17" type="ORF">C0Q70_03685</name>
</gene>
<feature type="domain" description="COPA/B TPR" evidence="16">
    <location>
        <begin position="594"/>
        <end position="768"/>
    </location>
</feature>
<keyword evidence="5 13" id="KW-0853">WD repeat</keyword>
<evidence type="ECO:0000256" key="2">
    <source>
        <dbReference type="ARBA" id="ARBA00010844"/>
    </source>
</evidence>
<dbReference type="FunFam" id="2.130.10.10:FF:000008">
    <property type="entry name" value="Coatomer subunit beta"/>
    <property type="match status" value="1"/>
</dbReference>
<dbReference type="InterPro" id="IPR036322">
    <property type="entry name" value="WD40_repeat_dom_sf"/>
</dbReference>
<keyword evidence="3 12" id="KW-0813">Transport</keyword>
<evidence type="ECO:0000256" key="11">
    <source>
        <dbReference type="ARBA" id="ARBA00023329"/>
    </source>
</evidence>
<organism evidence="17 18">
    <name type="scientific">Pomacea canaliculata</name>
    <name type="common">Golden apple snail</name>
    <dbReference type="NCBI Taxonomy" id="400727"/>
    <lineage>
        <taxon>Eukaryota</taxon>
        <taxon>Metazoa</taxon>
        <taxon>Spiralia</taxon>
        <taxon>Lophotrochozoa</taxon>
        <taxon>Mollusca</taxon>
        <taxon>Gastropoda</taxon>
        <taxon>Caenogastropoda</taxon>
        <taxon>Architaenioglossa</taxon>
        <taxon>Ampullarioidea</taxon>
        <taxon>Ampullariidae</taxon>
        <taxon>Pomacea</taxon>
    </lineage>
</organism>
<dbReference type="InterPro" id="IPR015943">
    <property type="entry name" value="WD40/YVTN_repeat-like_dom_sf"/>
</dbReference>
<dbReference type="Gene3D" id="2.130.10.10">
    <property type="entry name" value="YVTN repeat-like/Quinoprotein amine dehydrogenase"/>
    <property type="match status" value="1"/>
</dbReference>
<keyword evidence="18" id="KW-1185">Reference proteome</keyword>
<feature type="repeat" description="WD" evidence="13">
    <location>
        <begin position="95"/>
        <end position="127"/>
    </location>
</feature>
<dbReference type="GO" id="GO:0006888">
    <property type="term" value="P:endoplasmic reticulum to Golgi vesicle-mediated transport"/>
    <property type="evidence" value="ECO:0007669"/>
    <property type="project" value="TreeGrafter"/>
</dbReference>
<dbReference type="AlphaFoldDB" id="A0A2T7PTG0"/>
<comment type="caution">
    <text evidence="17">The sequence shown here is derived from an EMBL/GenBank/DDBJ whole genome shotgun (WGS) entry which is preliminary data.</text>
</comment>
<comment type="subunit">
    <text evidence="12">Oligomeric complex that consists of at least the alpha, beta, beta', gamma, delta, epsilon and zeta subunits.</text>
</comment>
<reference evidence="17 18" key="1">
    <citation type="submission" date="2018-04" db="EMBL/GenBank/DDBJ databases">
        <title>The genome of golden apple snail Pomacea canaliculata provides insight into stress tolerance and invasive adaptation.</title>
        <authorList>
            <person name="Liu C."/>
            <person name="Liu B."/>
            <person name="Ren Y."/>
            <person name="Zhang Y."/>
            <person name="Wang H."/>
            <person name="Li S."/>
            <person name="Jiang F."/>
            <person name="Yin L."/>
            <person name="Zhang G."/>
            <person name="Qian W."/>
            <person name="Fan W."/>
        </authorList>
    </citation>
    <scope>NUCLEOTIDE SEQUENCE [LARGE SCALE GENOMIC DNA]</scope>
    <source>
        <strain evidence="17">SZHN2017</strain>
        <tissue evidence="17">Muscle</tissue>
    </source>
</reference>
<dbReference type="PROSITE" id="PS50294">
    <property type="entry name" value="WD_REPEATS_REGION"/>
    <property type="match status" value="4"/>
</dbReference>
<feature type="repeat" description="WD" evidence="13">
    <location>
        <begin position="138"/>
        <end position="180"/>
    </location>
</feature>
<dbReference type="InterPro" id="IPR001680">
    <property type="entry name" value="WD40_rpt"/>
</dbReference>
<dbReference type="CDD" id="cd22947">
    <property type="entry name" value="Coatomer_WDAD_beta-like"/>
    <property type="match status" value="1"/>
</dbReference>
<evidence type="ECO:0000259" key="16">
    <source>
        <dbReference type="Pfam" id="PF23953"/>
    </source>
</evidence>
<comment type="subcellular location">
    <subcellularLocation>
        <location evidence="1 12">Cytoplasmic vesicle</location>
        <location evidence="1 12">COPI-coated vesicle membrane</location>
        <topology evidence="1 12">Peripheral membrane protein</topology>
        <orientation evidence="1 12">Cytoplasmic side</orientation>
    </subcellularLocation>
    <subcellularLocation>
        <location evidence="12">Golgi apparatus membrane</location>
        <topology evidence="12">Peripheral membrane protein</topology>
        <orientation evidence="12">Cytoplasmic side</orientation>
    </subcellularLocation>
    <text evidence="12">The coatomer is cytoplasmic or polymerized on the cytoplasmic side of the Golgi, as well as on the vesicles/buds originating from it.</text>
</comment>
<dbReference type="GO" id="GO:0006891">
    <property type="term" value="P:intra-Golgi vesicle-mediated transport"/>
    <property type="evidence" value="ECO:0007669"/>
    <property type="project" value="TreeGrafter"/>
</dbReference>
<name>A0A2T7PTG0_POMCA</name>